<dbReference type="Pfam" id="PF14886">
    <property type="entry name" value="FAM183"/>
    <property type="match status" value="1"/>
</dbReference>
<keyword evidence="8" id="KW-1185">Reference proteome</keyword>
<protein>
    <submittedName>
        <fullName evidence="7">Protein FAM183A isoform 2</fullName>
    </submittedName>
</protein>
<keyword evidence="4" id="KW-0206">Cytoskeleton</keyword>
<keyword evidence="5" id="KW-0966">Cell projection</keyword>
<evidence type="ECO:0000256" key="3">
    <source>
        <dbReference type="ARBA" id="ARBA00022490"/>
    </source>
</evidence>
<evidence type="ECO:0000256" key="5">
    <source>
        <dbReference type="ARBA" id="ARBA00023273"/>
    </source>
</evidence>
<evidence type="ECO:0000256" key="6">
    <source>
        <dbReference type="ARBA" id="ARBA00034777"/>
    </source>
</evidence>
<name>A0ABQ9CWI0_9PASS</name>
<comment type="caution">
    <text evidence="7">The sequence shown here is derived from an EMBL/GenBank/DDBJ whole genome shotgun (WGS) entry which is preliminary data.</text>
</comment>
<organism evidence="7 8">
    <name type="scientific">Willisornis vidua</name>
    <name type="common">Xingu scale-backed antbird</name>
    <dbReference type="NCBI Taxonomy" id="1566151"/>
    <lineage>
        <taxon>Eukaryota</taxon>
        <taxon>Metazoa</taxon>
        <taxon>Chordata</taxon>
        <taxon>Craniata</taxon>
        <taxon>Vertebrata</taxon>
        <taxon>Euteleostomi</taxon>
        <taxon>Archelosauria</taxon>
        <taxon>Archosauria</taxon>
        <taxon>Dinosauria</taxon>
        <taxon>Saurischia</taxon>
        <taxon>Theropoda</taxon>
        <taxon>Coelurosauria</taxon>
        <taxon>Aves</taxon>
        <taxon>Neognathae</taxon>
        <taxon>Neoaves</taxon>
        <taxon>Telluraves</taxon>
        <taxon>Australaves</taxon>
        <taxon>Passeriformes</taxon>
        <taxon>Thamnophilidae</taxon>
        <taxon>Willisornis</taxon>
    </lineage>
</organism>
<dbReference type="PANTHER" id="PTHR33865:SF3">
    <property type="entry name" value="PROTEIN FAM183B"/>
    <property type="match status" value="1"/>
</dbReference>
<dbReference type="InterPro" id="IPR029214">
    <property type="entry name" value="CFAP144"/>
</dbReference>
<sequence length="70" mass="8098">MAARGGGREKPDAVQENRLLCERVQKELRHQRLNTEYTVNPLRPVHTITRKPMSWHDNIDEPADDSCGPY</sequence>
<dbReference type="PANTHER" id="PTHR33865">
    <property type="entry name" value="PROTEIN FAM183B"/>
    <property type="match status" value="1"/>
</dbReference>
<dbReference type="EMBL" id="WHWB01034428">
    <property type="protein sequence ID" value="KAJ7410105.1"/>
    <property type="molecule type" value="Genomic_DNA"/>
</dbReference>
<accession>A0ABQ9CWI0</accession>
<reference evidence="7" key="1">
    <citation type="submission" date="2019-10" db="EMBL/GenBank/DDBJ databases">
        <authorList>
            <person name="Soares A.E.R."/>
            <person name="Aleixo A."/>
            <person name="Schneider P."/>
            <person name="Miyaki C.Y."/>
            <person name="Schneider M.P."/>
            <person name="Mello C."/>
            <person name="Vasconcelos A.T.R."/>
        </authorList>
    </citation>
    <scope>NUCLEOTIDE SEQUENCE</scope>
    <source>
        <tissue evidence="7">Muscle</tissue>
    </source>
</reference>
<gene>
    <name evidence="7" type="ORF">WISP_110754</name>
</gene>
<evidence type="ECO:0000256" key="2">
    <source>
        <dbReference type="ARBA" id="ARBA00004245"/>
    </source>
</evidence>
<evidence type="ECO:0000256" key="4">
    <source>
        <dbReference type="ARBA" id="ARBA00023212"/>
    </source>
</evidence>
<keyword evidence="3" id="KW-0963">Cytoplasm</keyword>
<evidence type="ECO:0000313" key="8">
    <source>
        <dbReference type="Proteomes" id="UP001145742"/>
    </source>
</evidence>
<comment type="subcellular location">
    <subcellularLocation>
        <location evidence="1">Cell projection</location>
        <location evidence="1">Cilium</location>
    </subcellularLocation>
    <subcellularLocation>
        <location evidence="2">Cytoplasm</location>
        <location evidence="2">Cytoskeleton</location>
    </subcellularLocation>
</comment>
<evidence type="ECO:0000313" key="7">
    <source>
        <dbReference type="EMBL" id="KAJ7410105.1"/>
    </source>
</evidence>
<comment type="similarity">
    <text evidence="6">Belongs to the CFAP144 family.</text>
</comment>
<evidence type="ECO:0000256" key="1">
    <source>
        <dbReference type="ARBA" id="ARBA00004138"/>
    </source>
</evidence>
<dbReference type="Proteomes" id="UP001145742">
    <property type="component" value="Unassembled WGS sequence"/>
</dbReference>
<proteinExistence type="inferred from homology"/>